<organism evidence="2 3">
    <name type="scientific">Chthoniobacter flavus Ellin428</name>
    <dbReference type="NCBI Taxonomy" id="497964"/>
    <lineage>
        <taxon>Bacteria</taxon>
        <taxon>Pseudomonadati</taxon>
        <taxon>Verrucomicrobiota</taxon>
        <taxon>Spartobacteria</taxon>
        <taxon>Chthoniobacterales</taxon>
        <taxon>Chthoniobacteraceae</taxon>
        <taxon>Chthoniobacter</taxon>
    </lineage>
</organism>
<dbReference type="AlphaFoldDB" id="B4DBG4"/>
<sequence length="314" mass="35031">MNHLRAISIPTLDLTIRCGLDFVYETPEPTPVTFVIQPRDSAWQRIEAEEMHLGLDREVEQGEDAHGNIVHRMILPAGRTQVRHDALVAVPSVREDFGRIDDPVPVGELSPDLLRYTLPSRYCDSDRLMDFAFEKFGAVPHGLQRVQAICDWVHTHIEYRFGSGSPHTAASEIIAQGFGVCRDFAHCAVALSRCFNIPTRYVTGYVPDVAFQDPGTPMDFHAYMEVYVGHRWHTFDARFNVPRVGRIKIACGLDAVDGAFATVYGAANLASFLVWAYQVDPAEVKVGDPIDMSKRLDGTEVLRFPATVESESGK</sequence>
<dbReference type="PANTHER" id="PTHR33490">
    <property type="entry name" value="BLR5614 PROTEIN-RELATED"/>
    <property type="match status" value="1"/>
</dbReference>
<evidence type="ECO:0000313" key="3">
    <source>
        <dbReference type="Proteomes" id="UP000005824"/>
    </source>
</evidence>
<keyword evidence="3" id="KW-1185">Reference proteome</keyword>
<feature type="domain" description="Transglutaminase-like" evidence="1">
    <location>
        <begin position="173"/>
        <end position="239"/>
    </location>
</feature>
<accession>B4DBG4</accession>
<protein>
    <submittedName>
        <fullName evidence="2">Transglutaminase domain protein</fullName>
    </submittedName>
</protein>
<dbReference type="EMBL" id="ABVL01000037">
    <property type="protein sequence ID" value="EDY16254.1"/>
    <property type="molecule type" value="Genomic_DNA"/>
</dbReference>
<dbReference type="InParanoid" id="B4DBG4"/>
<dbReference type="eggNOG" id="COG1305">
    <property type="taxonomic scope" value="Bacteria"/>
</dbReference>
<evidence type="ECO:0000313" key="2">
    <source>
        <dbReference type="EMBL" id="EDY16254.1"/>
    </source>
</evidence>
<dbReference type="SMART" id="SM00460">
    <property type="entry name" value="TGc"/>
    <property type="match status" value="1"/>
</dbReference>
<reference evidence="2 3" key="1">
    <citation type="journal article" date="2011" name="J. Bacteriol.">
        <title>Genome sequence of Chthoniobacter flavus Ellin428, an aerobic heterotrophic soil bacterium.</title>
        <authorList>
            <person name="Kant R."/>
            <person name="van Passel M.W."/>
            <person name="Palva A."/>
            <person name="Lucas S."/>
            <person name="Lapidus A."/>
            <person name="Glavina Del Rio T."/>
            <person name="Dalin E."/>
            <person name="Tice H."/>
            <person name="Bruce D."/>
            <person name="Goodwin L."/>
            <person name="Pitluck S."/>
            <person name="Larimer F.W."/>
            <person name="Land M.L."/>
            <person name="Hauser L."/>
            <person name="Sangwan P."/>
            <person name="de Vos W.M."/>
            <person name="Janssen P.H."/>
            <person name="Smidt H."/>
        </authorList>
    </citation>
    <scope>NUCLEOTIDE SEQUENCE [LARGE SCALE GENOMIC DNA]</scope>
    <source>
        <strain evidence="2 3">Ellin428</strain>
    </source>
</reference>
<dbReference type="PANTHER" id="PTHR33490:SF12">
    <property type="entry name" value="BLL5557 PROTEIN"/>
    <property type="match status" value="1"/>
</dbReference>
<dbReference type="SUPFAM" id="SSF54001">
    <property type="entry name" value="Cysteine proteinases"/>
    <property type="match status" value="1"/>
</dbReference>
<evidence type="ECO:0000259" key="1">
    <source>
        <dbReference type="SMART" id="SM00460"/>
    </source>
</evidence>
<dbReference type="Gene3D" id="3.10.620.30">
    <property type="match status" value="1"/>
</dbReference>
<dbReference type="RefSeq" id="WP_006983573.1">
    <property type="nucleotide sequence ID" value="NZ_ABVL01000037.1"/>
</dbReference>
<dbReference type="Gene3D" id="2.60.40.2250">
    <property type="match status" value="1"/>
</dbReference>
<gene>
    <name evidence="2" type="ORF">CfE428DRAFT_6255</name>
</gene>
<proteinExistence type="predicted"/>
<dbReference type="Proteomes" id="UP000005824">
    <property type="component" value="Unassembled WGS sequence"/>
</dbReference>
<dbReference type="Pfam" id="PF01841">
    <property type="entry name" value="Transglut_core"/>
    <property type="match status" value="1"/>
</dbReference>
<name>B4DBG4_9BACT</name>
<comment type="caution">
    <text evidence="2">The sequence shown here is derived from an EMBL/GenBank/DDBJ whole genome shotgun (WGS) entry which is preliminary data.</text>
</comment>
<dbReference type="InterPro" id="IPR002931">
    <property type="entry name" value="Transglutaminase-like"/>
</dbReference>
<dbReference type="InterPro" id="IPR038765">
    <property type="entry name" value="Papain-like_cys_pep_sf"/>
</dbReference>
<dbReference type="STRING" id="497964.CfE428DRAFT_6255"/>